<evidence type="ECO:0000256" key="1">
    <source>
        <dbReference type="ARBA" id="ARBA00005085"/>
    </source>
</evidence>
<dbReference type="GO" id="GO:0017118">
    <property type="term" value="F:lipoyltransferase activity"/>
    <property type="evidence" value="ECO:0007669"/>
    <property type="project" value="TreeGrafter"/>
</dbReference>
<evidence type="ECO:0000313" key="5">
    <source>
        <dbReference type="Proteomes" id="UP001152799"/>
    </source>
</evidence>
<organism evidence="4 5">
    <name type="scientific">Ceutorhynchus assimilis</name>
    <name type="common">cabbage seed weevil</name>
    <dbReference type="NCBI Taxonomy" id="467358"/>
    <lineage>
        <taxon>Eukaryota</taxon>
        <taxon>Metazoa</taxon>
        <taxon>Ecdysozoa</taxon>
        <taxon>Arthropoda</taxon>
        <taxon>Hexapoda</taxon>
        <taxon>Insecta</taxon>
        <taxon>Pterygota</taxon>
        <taxon>Neoptera</taxon>
        <taxon>Endopterygota</taxon>
        <taxon>Coleoptera</taxon>
        <taxon>Polyphaga</taxon>
        <taxon>Cucujiformia</taxon>
        <taxon>Curculionidae</taxon>
        <taxon>Ceutorhynchinae</taxon>
        <taxon>Ceutorhynchus</taxon>
    </lineage>
</organism>
<gene>
    <name evidence="4" type="ORF">CEUTPL_LOCUS1024</name>
</gene>
<keyword evidence="5" id="KW-1185">Reference proteome</keyword>
<reference evidence="4" key="1">
    <citation type="submission" date="2022-01" db="EMBL/GenBank/DDBJ databases">
        <authorList>
            <person name="King R."/>
        </authorList>
    </citation>
    <scope>NUCLEOTIDE SEQUENCE</scope>
</reference>
<dbReference type="CDD" id="cd16443">
    <property type="entry name" value="LplA"/>
    <property type="match status" value="1"/>
</dbReference>
<comment type="pathway">
    <text evidence="1">Protein modification; protein lipoylation via exogenous pathway; protein N(6)-(lipoyl)lysine from lipoate: step 2/2.</text>
</comment>
<dbReference type="InterPro" id="IPR045864">
    <property type="entry name" value="aa-tRNA-synth_II/BPL/LPL"/>
</dbReference>
<dbReference type="Proteomes" id="UP001152799">
    <property type="component" value="Chromosome 1"/>
</dbReference>
<protein>
    <recommendedName>
        <fullName evidence="3">BPL/LPL catalytic domain-containing protein</fullName>
    </recommendedName>
</protein>
<dbReference type="Gene3D" id="3.30.390.50">
    <property type="entry name" value="CO dehydrogenase flavoprotein, C-terminal domain"/>
    <property type="match status" value="1"/>
</dbReference>
<feature type="domain" description="BPL/LPL catalytic" evidence="3">
    <location>
        <begin position="62"/>
        <end position="251"/>
    </location>
</feature>
<comment type="similarity">
    <text evidence="2">Belongs to the LplA family.</text>
</comment>
<dbReference type="Gene3D" id="3.30.930.10">
    <property type="entry name" value="Bira Bifunctional Protein, Domain 2"/>
    <property type="match status" value="1"/>
</dbReference>
<dbReference type="PROSITE" id="PS51733">
    <property type="entry name" value="BPL_LPL_CATALYTIC"/>
    <property type="match status" value="1"/>
</dbReference>
<dbReference type="PANTHER" id="PTHR12561">
    <property type="entry name" value="LIPOATE-PROTEIN LIGASE"/>
    <property type="match status" value="1"/>
</dbReference>
<dbReference type="GO" id="GO:0009249">
    <property type="term" value="P:protein lipoylation"/>
    <property type="evidence" value="ECO:0007669"/>
    <property type="project" value="InterPro"/>
</dbReference>
<dbReference type="EMBL" id="OU892277">
    <property type="protein sequence ID" value="CAH1121927.1"/>
    <property type="molecule type" value="Genomic_DNA"/>
</dbReference>
<evidence type="ECO:0000313" key="4">
    <source>
        <dbReference type="EMBL" id="CAH1121927.1"/>
    </source>
</evidence>
<dbReference type="Pfam" id="PF21948">
    <property type="entry name" value="LplA-B_cat"/>
    <property type="match status" value="1"/>
</dbReference>
<dbReference type="OrthoDB" id="201621at2759"/>
<accession>A0A9P0DKM7</accession>
<dbReference type="AlphaFoldDB" id="A0A9P0DKM7"/>
<dbReference type="PANTHER" id="PTHR12561:SF3">
    <property type="entry name" value="LIPOYLTRANSFERASE 1, MITOCHONDRIAL"/>
    <property type="match status" value="1"/>
</dbReference>
<dbReference type="GO" id="GO:0005739">
    <property type="term" value="C:mitochondrion"/>
    <property type="evidence" value="ECO:0007669"/>
    <property type="project" value="TreeGrafter"/>
</dbReference>
<dbReference type="InterPro" id="IPR004562">
    <property type="entry name" value="LipoylTrfase_LipoateP_Ligase"/>
</dbReference>
<proteinExistence type="inferred from homology"/>
<sequence>MAFMQHFCNRITSKLTRLNARSLSRANITVENDLKKSVLISQSTDIYTNLALEEWIFKNFNLEKHHILMLWKNDPCIVIGRNQNPWSEINFSDLQSLKEGGVNIARRSSSGETVYHDHGNLNLTFFTPKEKYDLKKNNQVVVKSIFREFGCSVDIGMDNHLLLGKKKQVSNNAAKLGRENAYHNISLRVQCSKINRNVALQKRDVHIQSSTKHSVPLSEMMNLCEETPDVTVSTLVKAVGWEFLRTKGISGKDGGMELANKQQGFHMVNPTEYWFPGIQEIRDKYNSWEWRYGKTPKFTIAQNFAVPTGLLHTNAGASASLKVTMTVENGRISDITIFVPQELNSLGFTGEAKVFHGLKGKKFTAQAFEDLEDSLGSLLNEKDRFFTECLKQVMTNA</sequence>
<evidence type="ECO:0000259" key="3">
    <source>
        <dbReference type="PROSITE" id="PS51733"/>
    </source>
</evidence>
<name>A0A9P0DKM7_9CUCU</name>
<dbReference type="InterPro" id="IPR004143">
    <property type="entry name" value="BPL_LPL_catalytic"/>
</dbReference>
<evidence type="ECO:0000256" key="2">
    <source>
        <dbReference type="ARBA" id="ARBA00008242"/>
    </source>
</evidence>
<dbReference type="SUPFAM" id="SSF55681">
    <property type="entry name" value="Class II aaRS and biotin synthetases"/>
    <property type="match status" value="1"/>
</dbReference>